<evidence type="ECO:0000313" key="3">
    <source>
        <dbReference type="Proteomes" id="UP001066276"/>
    </source>
</evidence>
<accession>A0AAV7VUD9</accession>
<feature type="compositionally biased region" description="Gly residues" evidence="1">
    <location>
        <begin position="1"/>
        <end position="10"/>
    </location>
</feature>
<dbReference type="Proteomes" id="UP001066276">
    <property type="component" value="Chromosome 2_1"/>
</dbReference>
<feature type="region of interest" description="Disordered" evidence="1">
    <location>
        <begin position="1"/>
        <end position="93"/>
    </location>
</feature>
<sequence length="131" mass="13767">MGRAPGGLGLRGRSPPPRVVASLGLRPARGVGPTIPLERTPESAERRLSGDQEKHGNAGGRESWNPIPPPSDVAGHCRRGKGQAAPGGDYWQAGRRRWARWPDGAPVTQGVAALLRKPGGHILRRTAAGIA</sequence>
<dbReference type="AlphaFoldDB" id="A0AAV7VUD9"/>
<feature type="compositionally biased region" description="Basic and acidic residues" evidence="1">
    <location>
        <begin position="39"/>
        <end position="56"/>
    </location>
</feature>
<keyword evidence="3" id="KW-1185">Reference proteome</keyword>
<proteinExistence type="predicted"/>
<name>A0AAV7VUD9_PLEWA</name>
<gene>
    <name evidence="2" type="ORF">NDU88_008212</name>
</gene>
<protein>
    <submittedName>
        <fullName evidence="2">Uncharacterized protein</fullName>
    </submittedName>
</protein>
<comment type="caution">
    <text evidence="2">The sequence shown here is derived from an EMBL/GenBank/DDBJ whole genome shotgun (WGS) entry which is preliminary data.</text>
</comment>
<organism evidence="2 3">
    <name type="scientific">Pleurodeles waltl</name>
    <name type="common">Iberian ribbed newt</name>
    <dbReference type="NCBI Taxonomy" id="8319"/>
    <lineage>
        <taxon>Eukaryota</taxon>
        <taxon>Metazoa</taxon>
        <taxon>Chordata</taxon>
        <taxon>Craniata</taxon>
        <taxon>Vertebrata</taxon>
        <taxon>Euteleostomi</taxon>
        <taxon>Amphibia</taxon>
        <taxon>Batrachia</taxon>
        <taxon>Caudata</taxon>
        <taxon>Salamandroidea</taxon>
        <taxon>Salamandridae</taxon>
        <taxon>Pleurodelinae</taxon>
        <taxon>Pleurodeles</taxon>
    </lineage>
</organism>
<evidence type="ECO:0000256" key="1">
    <source>
        <dbReference type="SAM" id="MobiDB-lite"/>
    </source>
</evidence>
<evidence type="ECO:0000313" key="2">
    <source>
        <dbReference type="EMBL" id="KAJ1204434.1"/>
    </source>
</evidence>
<reference evidence="2" key="1">
    <citation type="journal article" date="2022" name="bioRxiv">
        <title>Sequencing and chromosome-scale assembly of the giantPleurodeles waltlgenome.</title>
        <authorList>
            <person name="Brown T."/>
            <person name="Elewa A."/>
            <person name="Iarovenko S."/>
            <person name="Subramanian E."/>
            <person name="Araus A.J."/>
            <person name="Petzold A."/>
            <person name="Susuki M."/>
            <person name="Suzuki K.-i.T."/>
            <person name="Hayashi T."/>
            <person name="Toyoda A."/>
            <person name="Oliveira C."/>
            <person name="Osipova E."/>
            <person name="Leigh N.D."/>
            <person name="Simon A."/>
            <person name="Yun M.H."/>
        </authorList>
    </citation>
    <scope>NUCLEOTIDE SEQUENCE</scope>
    <source>
        <strain evidence="2">20211129_DDA</strain>
        <tissue evidence="2">Liver</tissue>
    </source>
</reference>
<dbReference type="EMBL" id="JANPWB010000003">
    <property type="protein sequence ID" value="KAJ1204434.1"/>
    <property type="molecule type" value="Genomic_DNA"/>
</dbReference>